<dbReference type="Proteomes" id="UP000008177">
    <property type="component" value="Unplaced contigs"/>
</dbReference>
<accession>G2YEQ6</accession>
<dbReference type="EMBL" id="FQ790324">
    <property type="protein sequence ID" value="CCD50254.1"/>
    <property type="molecule type" value="Genomic_DNA"/>
</dbReference>
<organism evidence="1 2">
    <name type="scientific">Botryotinia fuckeliana (strain T4)</name>
    <name type="common">Noble rot fungus</name>
    <name type="synonym">Botrytis cinerea</name>
    <dbReference type="NCBI Taxonomy" id="999810"/>
    <lineage>
        <taxon>Eukaryota</taxon>
        <taxon>Fungi</taxon>
        <taxon>Dikarya</taxon>
        <taxon>Ascomycota</taxon>
        <taxon>Pezizomycotina</taxon>
        <taxon>Leotiomycetes</taxon>
        <taxon>Helotiales</taxon>
        <taxon>Sclerotiniaceae</taxon>
        <taxon>Botrytis</taxon>
    </lineage>
</organism>
<sequence>MTDHLCCEHDFEPLSLRPIIASKADGRIRRIVRWDKNLITIDTAFSTKFYAATAYFGPKFVEEILKLMQNFVTK</sequence>
<evidence type="ECO:0000313" key="1">
    <source>
        <dbReference type="EMBL" id="CCD50254.1"/>
    </source>
</evidence>
<name>G2YEQ6_BOTF4</name>
<gene>
    <name evidence="1" type="ORF">BofuT4_uP092130.1</name>
</gene>
<dbReference type="InParanoid" id="G2YEQ6"/>
<dbReference type="HOGENOM" id="CLU_2687531_0_0_1"/>
<dbReference type="AlphaFoldDB" id="G2YEQ6"/>
<evidence type="ECO:0000313" key="2">
    <source>
        <dbReference type="Proteomes" id="UP000008177"/>
    </source>
</evidence>
<protein>
    <submittedName>
        <fullName evidence="1">Uncharacterized protein</fullName>
    </submittedName>
</protein>
<reference evidence="2" key="1">
    <citation type="journal article" date="2011" name="PLoS Genet.">
        <title>Genomic analysis of the necrotrophic fungal pathogens Sclerotinia sclerotiorum and Botrytis cinerea.</title>
        <authorList>
            <person name="Amselem J."/>
            <person name="Cuomo C.A."/>
            <person name="van Kan J.A."/>
            <person name="Viaud M."/>
            <person name="Benito E.P."/>
            <person name="Couloux A."/>
            <person name="Coutinho P.M."/>
            <person name="de Vries R.P."/>
            <person name="Dyer P.S."/>
            <person name="Fillinger S."/>
            <person name="Fournier E."/>
            <person name="Gout L."/>
            <person name="Hahn M."/>
            <person name="Kohn L."/>
            <person name="Lapalu N."/>
            <person name="Plummer K.M."/>
            <person name="Pradier J.M."/>
            <person name="Quevillon E."/>
            <person name="Sharon A."/>
            <person name="Simon A."/>
            <person name="ten Have A."/>
            <person name="Tudzynski B."/>
            <person name="Tudzynski P."/>
            <person name="Wincker P."/>
            <person name="Andrew M."/>
            <person name="Anthouard V."/>
            <person name="Beever R.E."/>
            <person name="Beffa R."/>
            <person name="Benoit I."/>
            <person name="Bouzid O."/>
            <person name="Brault B."/>
            <person name="Chen Z."/>
            <person name="Choquer M."/>
            <person name="Collemare J."/>
            <person name="Cotton P."/>
            <person name="Danchin E.G."/>
            <person name="Da Silva C."/>
            <person name="Gautier A."/>
            <person name="Giraud C."/>
            <person name="Giraud T."/>
            <person name="Gonzalez C."/>
            <person name="Grossetete S."/>
            <person name="Guldener U."/>
            <person name="Henrissat B."/>
            <person name="Howlett B.J."/>
            <person name="Kodira C."/>
            <person name="Kretschmer M."/>
            <person name="Lappartient A."/>
            <person name="Leroch M."/>
            <person name="Levis C."/>
            <person name="Mauceli E."/>
            <person name="Neuveglise C."/>
            <person name="Oeser B."/>
            <person name="Pearson M."/>
            <person name="Poulain J."/>
            <person name="Poussereau N."/>
            <person name="Quesneville H."/>
            <person name="Rascle C."/>
            <person name="Schumacher J."/>
            <person name="Segurens B."/>
            <person name="Sexton A."/>
            <person name="Silva E."/>
            <person name="Sirven C."/>
            <person name="Soanes D.M."/>
            <person name="Talbot N.J."/>
            <person name="Templeton M."/>
            <person name="Yandava C."/>
            <person name="Yarden O."/>
            <person name="Zeng Q."/>
            <person name="Rollins J.A."/>
            <person name="Lebrun M.H."/>
            <person name="Dickman M."/>
        </authorList>
    </citation>
    <scope>NUCLEOTIDE SEQUENCE [LARGE SCALE GENOMIC DNA]</scope>
    <source>
        <strain evidence="2">T4</strain>
    </source>
</reference>
<proteinExistence type="predicted"/>